<sequence length="128" mass="14369">MKESFVKLTSLEQSKIFIVSSGQRLKQKRHSNLIGKMTILMYENNQSVSGVRNYKLGIHRIGNAITHKTGKDLVSELGKAIVYYVKTNGLKSISKDTVWSILKGTTPSALNLGIEIYKKVENMMHGEQ</sequence>
<accession>A0A6P1XYW7</accession>
<dbReference type="EMBL" id="CP048020">
    <property type="protein sequence ID" value="QHX42279.1"/>
    <property type="molecule type" value="Genomic_DNA"/>
</dbReference>
<dbReference type="RefSeq" id="WP_162662088.1">
    <property type="nucleotide sequence ID" value="NZ_CP048020.1"/>
</dbReference>
<dbReference type="Proteomes" id="UP000464374">
    <property type="component" value="Chromosome"/>
</dbReference>
<gene>
    <name evidence="1" type="ORF">GWP43_01125</name>
</gene>
<proteinExistence type="predicted"/>
<protein>
    <submittedName>
        <fullName evidence="1">Uncharacterized protein</fullName>
    </submittedName>
</protein>
<dbReference type="KEGG" id="trz:GWP43_01125"/>
<evidence type="ECO:0000313" key="1">
    <source>
        <dbReference type="EMBL" id="QHX42279.1"/>
    </source>
</evidence>
<name>A0A6P1XYW7_9SPIR</name>
<evidence type="ECO:0000313" key="2">
    <source>
        <dbReference type="Proteomes" id="UP000464374"/>
    </source>
</evidence>
<organism evidence="1 2">
    <name type="scientific">Treponema vincentii</name>
    <dbReference type="NCBI Taxonomy" id="69710"/>
    <lineage>
        <taxon>Bacteria</taxon>
        <taxon>Pseudomonadati</taxon>
        <taxon>Spirochaetota</taxon>
        <taxon>Spirochaetia</taxon>
        <taxon>Spirochaetales</taxon>
        <taxon>Treponemataceae</taxon>
        <taxon>Treponema</taxon>
    </lineage>
</organism>
<dbReference type="AlphaFoldDB" id="A0A6P1XYW7"/>
<reference evidence="1 2" key="1">
    <citation type="submission" date="2020-01" db="EMBL/GenBank/DDBJ databases">
        <title>Complete genome sequence of a human oral phylogroup 1 Treponema sp. strain ATCC 700766, originally isolated from periodontitis dental plaque.</title>
        <authorList>
            <person name="Chan Y."/>
            <person name="Huo Y.-B."/>
            <person name="Yu X.-L."/>
            <person name="Zeng H."/>
            <person name="Leung W.-K."/>
            <person name="Watt R.M."/>
        </authorList>
    </citation>
    <scope>NUCLEOTIDE SEQUENCE [LARGE SCALE GENOMIC DNA]</scope>
    <source>
        <strain evidence="1 2">OMZ 804</strain>
    </source>
</reference>